<dbReference type="RefSeq" id="WP_212017573.1">
    <property type="nucleotide sequence ID" value="NZ_JAAFYZ010000176.1"/>
</dbReference>
<gene>
    <name evidence="1" type="ORF">KGQ19_35670</name>
</gene>
<evidence type="ECO:0000313" key="2">
    <source>
        <dbReference type="Proteomes" id="UP000730482"/>
    </source>
</evidence>
<dbReference type="PANTHER" id="PTHR43544">
    <property type="entry name" value="SHORT-CHAIN DEHYDROGENASE/REDUCTASE"/>
    <property type="match status" value="1"/>
</dbReference>
<dbReference type="InterPro" id="IPR051468">
    <property type="entry name" value="Fungal_SecMetab_SDRs"/>
</dbReference>
<keyword evidence="2" id="KW-1185">Reference proteome</keyword>
<dbReference type="Proteomes" id="UP000730482">
    <property type="component" value="Unassembled WGS sequence"/>
</dbReference>
<comment type="caution">
    <text evidence="1">The sequence shown here is derived from an EMBL/GenBank/DDBJ whole genome shotgun (WGS) entry which is preliminary data.</text>
</comment>
<reference evidence="1 2" key="1">
    <citation type="submission" date="2020-02" db="EMBL/GenBank/DDBJ databases">
        <title>Acidophilic actinobacteria isolated from forest soil.</title>
        <authorList>
            <person name="Golinska P."/>
        </authorList>
    </citation>
    <scope>NUCLEOTIDE SEQUENCE [LARGE SCALE GENOMIC DNA]</scope>
    <source>
        <strain evidence="1 2">NL8</strain>
    </source>
</reference>
<dbReference type="SUPFAM" id="SSF51735">
    <property type="entry name" value="NAD(P)-binding Rossmann-fold domains"/>
    <property type="match status" value="1"/>
</dbReference>
<dbReference type="InterPro" id="IPR036291">
    <property type="entry name" value="NAD(P)-bd_dom_sf"/>
</dbReference>
<accession>A0ABS5L245</accession>
<dbReference type="PANTHER" id="PTHR43544:SF2">
    <property type="entry name" value="OXIDOREDUCTASE"/>
    <property type="match status" value="1"/>
</dbReference>
<proteinExistence type="predicted"/>
<dbReference type="CDD" id="cd05233">
    <property type="entry name" value="SDR_c"/>
    <property type="match status" value="1"/>
</dbReference>
<protein>
    <submittedName>
        <fullName evidence="1">SDR family oxidoreductase</fullName>
    </submittedName>
</protein>
<dbReference type="InterPro" id="IPR002347">
    <property type="entry name" value="SDR_fam"/>
</dbReference>
<name>A0ABS5L245_9ACTN</name>
<organism evidence="1 2">
    <name type="scientific">Catenulispora pinistramenti</name>
    <dbReference type="NCBI Taxonomy" id="2705254"/>
    <lineage>
        <taxon>Bacteria</taxon>
        <taxon>Bacillati</taxon>
        <taxon>Actinomycetota</taxon>
        <taxon>Actinomycetes</taxon>
        <taxon>Catenulisporales</taxon>
        <taxon>Catenulisporaceae</taxon>
        <taxon>Catenulispora</taxon>
    </lineage>
</organism>
<evidence type="ECO:0000313" key="1">
    <source>
        <dbReference type="EMBL" id="MBS2552210.1"/>
    </source>
</evidence>
<dbReference type="EMBL" id="JAAFYZ010000176">
    <property type="protein sequence ID" value="MBS2552210.1"/>
    <property type="molecule type" value="Genomic_DNA"/>
</dbReference>
<sequence length="470" mass="50638">MSLEELSRALAALKALPLDDPARLHAERVAESFVRSGQRRRKKELRAVREADDRAVLWAAATGAAGRREDVALTAADAADQPTGDDPQAAEAVAAPAGEDCRGSASVGTLNRPRRCYVCKQHFTEVSAFYHQLCPACAAENLSWRSARTPLDGRRALVTGGRVKIGFQVALMLLRDGAAVRVVTRFPHDAIRRFRAVEDSAKWLGRLTVTGLDLRDPRQVIELCDGLLAAGEPLEILINNAAQTVRRPEASYAPLIAADRRAAAELTGGLTGGLRELAPIPGYRGAGSQVTPQSAEPVAVDENGLLPDLSPRNSWSAELGQVDPVELLEVHLVNAVAPALLADRLLPLMVGSPFPRRYIVNVTAVEGRFEVRNKTAGHPHTNMAKAALNMLTRTSAGALARRGVYLSSVDTGWITDEKPAPRKARHAEAGFRTPLDIVDGAARIYHPIVSGENGEPLFGAFLKDYRAVAW</sequence>
<dbReference type="Pfam" id="PF00106">
    <property type="entry name" value="adh_short"/>
    <property type="match status" value="1"/>
</dbReference>
<dbReference type="Gene3D" id="3.40.50.720">
    <property type="entry name" value="NAD(P)-binding Rossmann-like Domain"/>
    <property type="match status" value="1"/>
</dbReference>